<accession>A0ABR9GKF4</accession>
<organism evidence="2 3">
    <name type="scientific">Aminobacter carboxidus</name>
    <dbReference type="NCBI Taxonomy" id="376165"/>
    <lineage>
        <taxon>Bacteria</taxon>
        <taxon>Pseudomonadati</taxon>
        <taxon>Pseudomonadota</taxon>
        <taxon>Alphaproteobacteria</taxon>
        <taxon>Hyphomicrobiales</taxon>
        <taxon>Phyllobacteriaceae</taxon>
        <taxon>Aminobacter</taxon>
    </lineage>
</organism>
<evidence type="ECO:0000259" key="1">
    <source>
        <dbReference type="Pfam" id="PF13683"/>
    </source>
</evidence>
<dbReference type="RefSeq" id="WP_192565996.1">
    <property type="nucleotide sequence ID" value="NZ_JACZEP010000001.1"/>
</dbReference>
<reference evidence="2 3" key="1">
    <citation type="submission" date="2020-09" db="EMBL/GenBank/DDBJ databases">
        <title>Draft Genome Sequence of Aminobacter carboxidus type strain DSM 1086, a soil Gram-negative carboxydobacterium.</title>
        <authorList>
            <person name="Turrini P."/>
            <person name="Tescari M."/>
            <person name="Artuso I."/>
            <person name="Lugli G.A."/>
            <person name="Frangipani E."/>
            <person name="Ventura M."/>
            <person name="Visca P."/>
        </authorList>
    </citation>
    <scope>NUCLEOTIDE SEQUENCE [LARGE SCALE GENOMIC DNA]</scope>
    <source>
        <strain evidence="2 3">DSM 1086</strain>
    </source>
</reference>
<evidence type="ECO:0000313" key="3">
    <source>
        <dbReference type="Proteomes" id="UP000598227"/>
    </source>
</evidence>
<dbReference type="Proteomes" id="UP000598227">
    <property type="component" value="Unassembled WGS sequence"/>
</dbReference>
<protein>
    <submittedName>
        <fullName evidence="2">Transposase</fullName>
    </submittedName>
</protein>
<dbReference type="SUPFAM" id="SSF53098">
    <property type="entry name" value="Ribonuclease H-like"/>
    <property type="match status" value="1"/>
</dbReference>
<name>A0ABR9GKF4_9HYPH</name>
<dbReference type="Pfam" id="PF13683">
    <property type="entry name" value="rve_3"/>
    <property type="match status" value="1"/>
</dbReference>
<proteinExistence type="predicted"/>
<dbReference type="InterPro" id="IPR012337">
    <property type="entry name" value="RNaseH-like_sf"/>
</dbReference>
<comment type="caution">
    <text evidence="2">The sequence shown here is derived from an EMBL/GenBank/DDBJ whole genome shotgun (WGS) entry which is preliminary data.</text>
</comment>
<dbReference type="InterPro" id="IPR001584">
    <property type="entry name" value="Integrase_cat-core"/>
</dbReference>
<feature type="domain" description="Integrase catalytic" evidence="1">
    <location>
        <begin position="1"/>
        <end position="39"/>
    </location>
</feature>
<gene>
    <name evidence="2" type="ORF">IHE39_07630</name>
</gene>
<sequence length="51" mass="5737">EWAYARPYASSNERAKAIHHWAANYNLTRPHSALGGISPFQRLNNLLGNDS</sequence>
<evidence type="ECO:0000313" key="2">
    <source>
        <dbReference type="EMBL" id="MBE1204151.1"/>
    </source>
</evidence>
<feature type="non-terminal residue" evidence="2">
    <location>
        <position position="1"/>
    </location>
</feature>
<keyword evidence="3" id="KW-1185">Reference proteome</keyword>
<dbReference type="EMBL" id="JACZEP010000001">
    <property type="protein sequence ID" value="MBE1204151.1"/>
    <property type="molecule type" value="Genomic_DNA"/>
</dbReference>